<evidence type="ECO:0000313" key="3">
    <source>
        <dbReference type="EMBL" id="QGG51315.1"/>
    </source>
</evidence>
<feature type="domain" description="Tyr recombinase" evidence="2">
    <location>
        <begin position="2"/>
        <end position="38"/>
    </location>
</feature>
<dbReference type="EMBL" id="CP045835">
    <property type="protein sequence ID" value="QGG51315.1"/>
    <property type="molecule type" value="Genomic_DNA"/>
</dbReference>
<evidence type="ECO:0000313" key="4">
    <source>
        <dbReference type="Proteomes" id="UP000373269"/>
    </source>
</evidence>
<reference evidence="3 4" key="1">
    <citation type="submission" date="2019-11" db="EMBL/GenBank/DDBJ databases">
        <title>Whole Genome Sequencing and Comparative Genomic Analyses of Lysinibacillus pakistanensis LZH-9, a Halotolerant Strain with Excellent COD Removal Capability.</title>
        <authorList>
            <person name="Zhou H."/>
        </authorList>
    </citation>
    <scope>NUCLEOTIDE SEQUENCE [LARGE SCALE GENOMIC DNA]</scope>
    <source>
        <strain evidence="3 4">LZH-9</strain>
    </source>
</reference>
<dbReference type="InterPro" id="IPR013762">
    <property type="entry name" value="Integrase-like_cat_sf"/>
</dbReference>
<dbReference type="SUPFAM" id="SSF56349">
    <property type="entry name" value="DNA breaking-rejoining enzymes"/>
    <property type="match status" value="1"/>
</dbReference>
<proteinExistence type="predicted"/>
<sequence>MWNFHALRHSYASFMVSRNVNFKIIQEQLDHPDIKMMQATISMI</sequence>
<gene>
    <name evidence="3" type="ORF">GDS87_10225</name>
</gene>
<keyword evidence="1" id="KW-0233">DNA recombination</keyword>
<dbReference type="Pfam" id="PF00589">
    <property type="entry name" value="Phage_integrase"/>
    <property type="match status" value="1"/>
</dbReference>
<dbReference type="Gene3D" id="1.10.443.10">
    <property type="entry name" value="Intergrase catalytic core"/>
    <property type="match status" value="1"/>
</dbReference>
<keyword evidence="4" id="KW-1185">Reference proteome</keyword>
<dbReference type="InterPro" id="IPR002104">
    <property type="entry name" value="Integrase_catalytic"/>
</dbReference>
<evidence type="ECO:0000259" key="2">
    <source>
        <dbReference type="Pfam" id="PF00589"/>
    </source>
</evidence>
<dbReference type="Proteomes" id="UP000373269">
    <property type="component" value="Chromosome"/>
</dbReference>
<name>A0ABX6D942_9BACI</name>
<dbReference type="InterPro" id="IPR011010">
    <property type="entry name" value="DNA_brk_join_enz"/>
</dbReference>
<dbReference type="RefSeq" id="WP_369595503.1">
    <property type="nucleotide sequence ID" value="NZ_CP045835.1"/>
</dbReference>
<evidence type="ECO:0000256" key="1">
    <source>
        <dbReference type="ARBA" id="ARBA00023172"/>
    </source>
</evidence>
<organism evidence="3 4">
    <name type="scientific">Lysinibacillus pakistanensis</name>
    <dbReference type="NCBI Taxonomy" id="759811"/>
    <lineage>
        <taxon>Bacteria</taxon>
        <taxon>Bacillati</taxon>
        <taxon>Bacillota</taxon>
        <taxon>Bacilli</taxon>
        <taxon>Bacillales</taxon>
        <taxon>Bacillaceae</taxon>
        <taxon>Lysinibacillus</taxon>
    </lineage>
</organism>
<protein>
    <submittedName>
        <fullName evidence="3">Tyrosine-type recombinase/integrase</fullName>
    </submittedName>
</protein>
<accession>A0ABX6D942</accession>